<feature type="coiled-coil region" evidence="1">
    <location>
        <begin position="21"/>
        <end position="48"/>
    </location>
</feature>
<accession>A0A2U3KV94</accession>
<dbReference type="AlphaFoldDB" id="A0A2U3KV94"/>
<protein>
    <submittedName>
        <fullName evidence="2">Uncharacterized protein</fullName>
    </submittedName>
</protein>
<reference evidence="3" key="1">
    <citation type="submission" date="2018-02" db="EMBL/GenBank/DDBJ databases">
        <authorList>
            <person name="Hausmann B."/>
        </authorList>
    </citation>
    <scope>NUCLEOTIDE SEQUENCE [LARGE SCALE GENOMIC DNA]</scope>
    <source>
        <strain evidence="3">Peat soil MAG SbA1</strain>
    </source>
</reference>
<dbReference type="EMBL" id="OMOD01000144">
    <property type="protein sequence ID" value="SPF43585.1"/>
    <property type="molecule type" value="Genomic_DNA"/>
</dbReference>
<dbReference type="Proteomes" id="UP000238701">
    <property type="component" value="Unassembled WGS sequence"/>
</dbReference>
<keyword evidence="1" id="KW-0175">Coiled coil</keyword>
<evidence type="ECO:0000256" key="1">
    <source>
        <dbReference type="SAM" id="Coils"/>
    </source>
</evidence>
<organism evidence="2 3">
    <name type="scientific">Candidatus Sulfotelmatobacter kueseliae</name>
    <dbReference type="NCBI Taxonomy" id="2042962"/>
    <lineage>
        <taxon>Bacteria</taxon>
        <taxon>Pseudomonadati</taxon>
        <taxon>Acidobacteriota</taxon>
        <taxon>Terriglobia</taxon>
        <taxon>Terriglobales</taxon>
        <taxon>Candidatus Korobacteraceae</taxon>
        <taxon>Candidatus Sulfotelmatobacter</taxon>
    </lineage>
</organism>
<evidence type="ECO:0000313" key="2">
    <source>
        <dbReference type="EMBL" id="SPF43585.1"/>
    </source>
</evidence>
<gene>
    <name evidence="2" type="ORF">SBA1_50037</name>
</gene>
<evidence type="ECO:0000313" key="3">
    <source>
        <dbReference type="Proteomes" id="UP000238701"/>
    </source>
</evidence>
<proteinExistence type="predicted"/>
<sequence>MLSLLLSDMPYVYINPYKSSYLAAQQELNQLKQESVRITQRISQLEETIRTLEPLANDEGVAPTAGLPELCRQILMSQPGFAFRAVDVMQHLAAMGVDISGYQNPLAVLHTTLYRIARPHSGFSKAINEQGEPVYVYNGRKSVGQMIAEG</sequence>
<name>A0A2U3KV94_9BACT</name>